<dbReference type="KEGG" id="ppsu:NO713_01026"/>
<reference evidence="2" key="1">
    <citation type="submission" date="2020-09" db="EMBL/GenBank/DDBJ databases">
        <authorList>
            <person name="Blom J."/>
        </authorList>
    </citation>
    <scope>NUCLEOTIDE SEQUENCE</scope>
    <source>
        <strain evidence="2">No.713</strain>
    </source>
</reference>
<dbReference type="InterPro" id="IPR010985">
    <property type="entry name" value="Ribbon_hlx_hlx"/>
</dbReference>
<dbReference type="Proteomes" id="UP001153719">
    <property type="component" value="Chromosome"/>
</dbReference>
<name>A0A9W4CVS3_9CYAN</name>
<sequence>MKLEKVPSSLPRFNVYIEPELKRDAERLAKKQRRSLSALVCYLLEQAVKQAKTTGELAEDDE</sequence>
<proteinExistence type="predicted"/>
<evidence type="ECO:0000313" key="2">
    <source>
        <dbReference type="EMBL" id="CAD5926798.1"/>
    </source>
</evidence>
<gene>
    <name evidence="2" type="ORF">NO713_01026</name>
</gene>
<organism evidence="2 3">
    <name type="scientific">Planktothrix pseudagardhii</name>
    <dbReference type="NCBI Taxonomy" id="132604"/>
    <lineage>
        <taxon>Bacteria</taxon>
        <taxon>Bacillati</taxon>
        <taxon>Cyanobacteriota</taxon>
        <taxon>Cyanophyceae</taxon>
        <taxon>Oscillatoriophycideae</taxon>
        <taxon>Oscillatoriales</taxon>
        <taxon>Microcoleaceae</taxon>
        <taxon>Planktothrix</taxon>
    </lineage>
</organism>
<dbReference type="Pfam" id="PF07878">
    <property type="entry name" value="RHH_5"/>
    <property type="match status" value="1"/>
</dbReference>
<accession>A0A9W4CVS3</accession>
<feature type="domain" description="CopG-like ribbon-helix-helix" evidence="1">
    <location>
        <begin position="11"/>
        <end position="52"/>
    </location>
</feature>
<dbReference type="InterPro" id="IPR012869">
    <property type="entry name" value="RHH_5"/>
</dbReference>
<dbReference type="EMBL" id="LR882967">
    <property type="protein sequence ID" value="CAD5926798.1"/>
    <property type="molecule type" value="Genomic_DNA"/>
</dbReference>
<dbReference type="GO" id="GO:0006355">
    <property type="term" value="P:regulation of DNA-templated transcription"/>
    <property type="evidence" value="ECO:0007669"/>
    <property type="project" value="InterPro"/>
</dbReference>
<dbReference type="AlphaFoldDB" id="A0A9W4CVS3"/>
<evidence type="ECO:0000313" key="3">
    <source>
        <dbReference type="Proteomes" id="UP001153719"/>
    </source>
</evidence>
<dbReference type="InterPro" id="IPR013321">
    <property type="entry name" value="Arc_rbn_hlx_hlx"/>
</dbReference>
<dbReference type="Gene3D" id="1.10.1220.10">
    <property type="entry name" value="Met repressor-like"/>
    <property type="match status" value="1"/>
</dbReference>
<dbReference type="SUPFAM" id="SSF47598">
    <property type="entry name" value="Ribbon-helix-helix"/>
    <property type="match status" value="1"/>
</dbReference>
<protein>
    <recommendedName>
        <fullName evidence="1">CopG-like ribbon-helix-helix domain-containing protein</fullName>
    </recommendedName>
</protein>
<evidence type="ECO:0000259" key="1">
    <source>
        <dbReference type="Pfam" id="PF07878"/>
    </source>
</evidence>
<keyword evidence="3" id="KW-1185">Reference proteome</keyword>
<dbReference type="RefSeq" id="WP_254173161.1">
    <property type="nucleotide sequence ID" value="NZ_LR882967.1"/>
</dbReference>